<keyword evidence="5" id="KW-0408">Iron</keyword>
<feature type="transmembrane region" description="Helical" evidence="7">
    <location>
        <begin position="20"/>
        <end position="53"/>
    </location>
</feature>
<evidence type="ECO:0000256" key="3">
    <source>
        <dbReference type="ARBA" id="ARBA00022723"/>
    </source>
</evidence>
<evidence type="ECO:0000313" key="10">
    <source>
        <dbReference type="EMBL" id="ALU32553.1"/>
    </source>
</evidence>
<keyword evidence="1" id="KW-0813">Transport</keyword>
<keyword evidence="3" id="KW-0479">Metal-binding</keyword>
<evidence type="ECO:0000256" key="7">
    <source>
        <dbReference type="SAM" id="Phobius"/>
    </source>
</evidence>
<feature type="transmembrane region" description="Helical" evidence="7">
    <location>
        <begin position="213"/>
        <end position="231"/>
    </location>
</feature>
<dbReference type="EMBL" id="CP013695">
    <property type="protein sequence ID" value="ALU32553.1"/>
    <property type="molecule type" value="Genomic_DNA"/>
</dbReference>
<dbReference type="EMBL" id="CP013694">
    <property type="protein sequence ID" value="ALU29814.1"/>
    <property type="molecule type" value="Genomic_DNA"/>
</dbReference>
<dbReference type="OrthoDB" id="2837at2157"/>
<dbReference type="Pfam" id="PF13237">
    <property type="entry name" value="Fer4_10"/>
    <property type="match status" value="1"/>
</dbReference>
<keyword evidence="7" id="KW-0812">Transmembrane</keyword>
<dbReference type="PANTHER" id="PTHR30176:SF3">
    <property type="entry name" value="FERREDOXIN-TYPE PROTEIN NAPH"/>
    <property type="match status" value="1"/>
</dbReference>
<feature type="transmembrane region" description="Helical" evidence="7">
    <location>
        <begin position="260"/>
        <end position="279"/>
    </location>
</feature>
<protein>
    <submittedName>
        <fullName evidence="10">4Fe-4S ferredoxin</fullName>
    </submittedName>
</protein>
<keyword evidence="2" id="KW-0004">4Fe-4S</keyword>
<evidence type="ECO:0000256" key="5">
    <source>
        <dbReference type="ARBA" id="ARBA00023004"/>
    </source>
</evidence>
<evidence type="ECO:0000259" key="8">
    <source>
        <dbReference type="PROSITE" id="PS51379"/>
    </source>
</evidence>
<dbReference type="InterPro" id="IPR051684">
    <property type="entry name" value="Electron_Trans/Redox"/>
</dbReference>
<reference evidence="11 12" key="1">
    <citation type="submission" date="2015-12" db="EMBL/GenBank/DDBJ databases">
        <title>A stable core within a dynamic pangenome in Sulfolobus acidocaldarius.</title>
        <authorList>
            <person name="Anderson R."/>
            <person name="Kouris A."/>
            <person name="Seward C."/>
            <person name="Campbell K."/>
            <person name="Whitaker R."/>
        </authorList>
    </citation>
    <scope>NUCLEOTIDE SEQUENCE [LARGE SCALE GENOMIC DNA]</scope>
    <source>
        <strain evidence="9 12">GG12-C01-09</strain>
        <strain evidence="10 11">NG05B_CO5_07</strain>
    </source>
</reference>
<dbReference type="AlphaFoldDB" id="A0A0U3GV07"/>
<sequence>MDNLKILSSFVDYIFRHSYIFTILVVLLIPFLTVPVTFATMVFIGFLFQSVYYKRLSLTNYPYKLIDILSVLVVVYSFEFLSQAYNLPMYYTVVLGLVVSTYLMYRVKFGIERKVNYLSNPRVAFLLLFQAFSLSWFASGILNFETGMISSAMGLYSNFGFFPLTNPLFALMDFLSVFATITASPWFMINMGIWLGLLGSFRVLELNKLENKIRYLLMMFAYAFYSIWLPTFSPISNSVQYIPYMWFNGLGTYGPVEPSYLIDGIIGTFAVTAVLSFLFGGRQICSVTCTAPFMLQGTFQGSMRKYNRSSKLGRKTLTSRMANWYKWVMITVWASLIVFAVLSYFNYEGVISFSVLGNDATKFYASLYFNVIWYFQFMFMPFLGNYACVTEGICAWGTFNQFFGYLGLFKLKVKDPQQCLNCKTVDCALACPVGLTDMRANFIKKGEFKSFKCIGVGDCVEACPHDNIVFHDVRSYLKRFSVKLLQKQSK</sequence>
<keyword evidence="7" id="KW-1133">Transmembrane helix</keyword>
<feature type="transmembrane region" description="Helical" evidence="7">
    <location>
        <begin position="365"/>
        <end position="383"/>
    </location>
</feature>
<keyword evidence="6" id="KW-0411">Iron-sulfur</keyword>
<feature type="domain" description="4Fe-4S ferredoxin-type" evidence="8">
    <location>
        <begin position="409"/>
        <end position="441"/>
    </location>
</feature>
<feature type="transmembrane region" description="Helical" evidence="7">
    <location>
        <begin position="65"/>
        <end position="82"/>
    </location>
</feature>
<evidence type="ECO:0000256" key="6">
    <source>
        <dbReference type="ARBA" id="ARBA00023014"/>
    </source>
</evidence>
<feature type="transmembrane region" description="Helical" evidence="7">
    <location>
        <begin position="125"/>
        <end position="144"/>
    </location>
</feature>
<evidence type="ECO:0000256" key="1">
    <source>
        <dbReference type="ARBA" id="ARBA00022448"/>
    </source>
</evidence>
<dbReference type="Proteomes" id="UP000065473">
    <property type="component" value="Chromosome"/>
</dbReference>
<keyword evidence="7" id="KW-0472">Membrane</keyword>
<evidence type="ECO:0000313" key="11">
    <source>
        <dbReference type="Proteomes" id="UP000060043"/>
    </source>
</evidence>
<feature type="transmembrane region" description="Helical" evidence="7">
    <location>
        <begin position="174"/>
        <end position="201"/>
    </location>
</feature>
<dbReference type="STRING" id="1435377.SUSAZ_09545"/>
<dbReference type="RefSeq" id="WP_015385772.1">
    <property type="nucleotide sequence ID" value="NZ_BHWZ01000006.1"/>
</dbReference>
<accession>A0A0U3GV07</accession>
<proteinExistence type="predicted"/>
<dbReference type="PROSITE" id="PS51379">
    <property type="entry name" value="4FE4S_FER_2"/>
    <property type="match status" value="2"/>
</dbReference>
<dbReference type="InterPro" id="IPR017896">
    <property type="entry name" value="4Fe4S_Fe-S-bd"/>
</dbReference>
<dbReference type="PANTHER" id="PTHR30176">
    <property type="entry name" value="FERREDOXIN-TYPE PROTEIN NAPH"/>
    <property type="match status" value="1"/>
</dbReference>
<feature type="transmembrane region" description="Helical" evidence="7">
    <location>
        <begin position="324"/>
        <end position="345"/>
    </location>
</feature>
<evidence type="ECO:0000313" key="12">
    <source>
        <dbReference type="Proteomes" id="UP000065473"/>
    </source>
</evidence>
<feature type="domain" description="4Fe-4S ferredoxin-type" evidence="8">
    <location>
        <begin position="444"/>
        <end position="473"/>
    </location>
</feature>
<gene>
    <name evidence="9" type="ORF">ATY89_07595</name>
    <name evidence="10" type="ORF">ATZ20_10615</name>
</gene>
<feature type="transmembrane region" description="Helical" evidence="7">
    <location>
        <begin position="88"/>
        <end position="105"/>
    </location>
</feature>
<dbReference type="GeneID" id="14552614"/>
<keyword evidence="4" id="KW-0249">Electron transport</keyword>
<name>A0A0U3GV07_9CREN</name>
<dbReference type="Gene3D" id="3.30.70.20">
    <property type="match status" value="1"/>
</dbReference>
<evidence type="ECO:0000256" key="2">
    <source>
        <dbReference type="ARBA" id="ARBA00022485"/>
    </source>
</evidence>
<dbReference type="Proteomes" id="UP000060043">
    <property type="component" value="Chromosome"/>
</dbReference>
<dbReference type="GO" id="GO:0046872">
    <property type="term" value="F:metal ion binding"/>
    <property type="evidence" value="ECO:0007669"/>
    <property type="project" value="UniProtKB-KW"/>
</dbReference>
<evidence type="ECO:0000256" key="4">
    <source>
        <dbReference type="ARBA" id="ARBA00022982"/>
    </source>
</evidence>
<dbReference type="GO" id="GO:0051539">
    <property type="term" value="F:4 iron, 4 sulfur cluster binding"/>
    <property type="evidence" value="ECO:0007669"/>
    <property type="project" value="UniProtKB-KW"/>
</dbReference>
<dbReference type="GO" id="GO:0005886">
    <property type="term" value="C:plasma membrane"/>
    <property type="evidence" value="ECO:0007669"/>
    <property type="project" value="TreeGrafter"/>
</dbReference>
<evidence type="ECO:0000313" key="9">
    <source>
        <dbReference type="EMBL" id="ALU29814.1"/>
    </source>
</evidence>
<dbReference type="SUPFAM" id="SSF54862">
    <property type="entry name" value="4Fe-4S ferredoxins"/>
    <property type="match status" value="1"/>
</dbReference>
<organism evidence="10 11">
    <name type="scientific">Sulfolobus acidocaldarius</name>
    <dbReference type="NCBI Taxonomy" id="2285"/>
    <lineage>
        <taxon>Archaea</taxon>
        <taxon>Thermoproteota</taxon>
        <taxon>Thermoprotei</taxon>
        <taxon>Sulfolobales</taxon>
        <taxon>Sulfolobaceae</taxon>
        <taxon>Sulfolobus</taxon>
    </lineage>
</organism>